<dbReference type="VEuPathDB" id="VectorBase:AMAM018076"/>
<evidence type="ECO:0000259" key="4">
    <source>
        <dbReference type="Pfam" id="PF15070"/>
    </source>
</evidence>
<name>A0A182T234_9DIPT</name>
<feature type="region of interest" description="Disordered" evidence="3">
    <location>
        <begin position="1"/>
        <end position="83"/>
    </location>
</feature>
<dbReference type="EnsemblMetazoa" id="AMAM018076-RA">
    <property type="protein sequence ID" value="AMAM018076-PA"/>
    <property type="gene ID" value="AMAM018076"/>
</dbReference>
<keyword evidence="1 2" id="KW-0175">Coiled coil</keyword>
<dbReference type="Proteomes" id="UP000075901">
    <property type="component" value="Unassembled WGS sequence"/>
</dbReference>
<proteinExistence type="predicted"/>
<feature type="domain" description="Golgin subfamily A conserved" evidence="4">
    <location>
        <begin position="421"/>
        <end position="686"/>
    </location>
</feature>
<accession>A0A182T234</accession>
<dbReference type="PANTHER" id="PTHR10881">
    <property type="entry name" value="GOLGIN SUBFAMILY A MEMBER-RELATED"/>
    <property type="match status" value="1"/>
</dbReference>
<feature type="coiled-coil region" evidence="2">
    <location>
        <begin position="192"/>
        <end position="240"/>
    </location>
</feature>
<evidence type="ECO:0000256" key="3">
    <source>
        <dbReference type="SAM" id="MobiDB-lite"/>
    </source>
</evidence>
<sequence>MADKAEKIAAARKKLKQYQARQKDRDYDPHQSQEPCTEPTPPDIGQAAAALPSQQQSPPSPTNTCYTNSSNPQIGTRHQDDFLNGASFSSVDLAPAPKPSTSTDGTAVSIANYFNSSTYSFAHQPGAVDLFENVEPKLAPVPVPAAQMPLVEASRPPEPPVDASLYNINKLSDEIGNLIANANADLGPQNTILELESEKADLARQLNAEKLENDELRLRLRNHQSVVDELRIENDKLRLENSTRLTVEMGPLQDQLQMQIQAVGVLVGEKAELTASLSKCKSLLQERTAETNELQYRLKDTNATVQKLQGELAEAASHGQRYEQLEQTIASQVGEYQREAERFRKLYEDLQEDIAELRQKLTVRNEEYQAAQQTLEQTRSELGIAKIRIDQLTTDDGQDFNAKIESLTQQNLIKAQQIKDLQEVIKQIGTERDQSSQQYQNYVLHLNKEISNLAEKIQELTDENNRLSKSEETAVRFANELERQIQQQMQKQQSVYEAQQDAKVEPSEGADSQLREEYERLKAELDALRTNYDKLNREKQELMNGNVSKEEQQKSDYETQVKEYEEQIAQLQLTVERLQLDKPDVAKLLAEIESGRVGASRAVTQNQELKYQLEEMQRAFVQISNDKLNLTDKLQTELHLGKEMKANYGNLESELGAIREKLHYKDEEMIRLTHENTELNKQIYQQNQEIDRLRYYESRSNDAATLQRELELQK</sequence>
<evidence type="ECO:0000256" key="1">
    <source>
        <dbReference type="ARBA" id="ARBA00023054"/>
    </source>
</evidence>
<dbReference type="GO" id="GO:0007030">
    <property type="term" value="P:Golgi organization"/>
    <property type="evidence" value="ECO:0007669"/>
    <property type="project" value="TreeGrafter"/>
</dbReference>
<dbReference type="GO" id="GO:0032580">
    <property type="term" value="C:Golgi cisterna membrane"/>
    <property type="evidence" value="ECO:0007669"/>
    <property type="project" value="TreeGrafter"/>
</dbReference>
<feature type="compositionally biased region" description="Basic and acidic residues" evidence="3">
    <location>
        <begin position="21"/>
        <end position="31"/>
    </location>
</feature>
<reference evidence="5" key="2">
    <citation type="submission" date="2020-05" db="UniProtKB">
        <authorList>
            <consortium name="EnsemblMetazoa"/>
        </authorList>
    </citation>
    <scope>IDENTIFICATION</scope>
    <source>
        <strain evidence="5">maculatus3</strain>
    </source>
</reference>
<reference evidence="6" key="1">
    <citation type="submission" date="2013-09" db="EMBL/GenBank/DDBJ databases">
        <title>The Genome Sequence of Anopheles maculatus species B.</title>
        <authorList>
            <consortium name="The Broad Institute Genomics Platform"/>
            <person name="Neafsey D.E."/>
            <person name="Besansky N."/>
            <person name="Howell P."/>
            <person name="Walton C."/>
            <person name="Young S.K."/>
            <person name="Zeng Q."/>
            <person name="Gargeya S."/>
            <person name="Fitzgerald M."/>
            <person name="Haas B."/>
            <person name="Abouelleil A."/>
            <person name="Allen A.W."/>
            <person name="Alvarado L."/>
            <person name="Arachchi H.M."/>
            <person name="Berlin A.M."/>
            <person name="Chapman S.B."/>
            <person name="Gainer-Dewar J."/>
            <person name="Goldberg J."/>
            <person name="Griggs A."/>
            <person name="Gujja S."/>
            <person name="Hansen M."/>
            <person name="Howarth C."/>
            <person name="Imamovic A."/>
            <person name="Ireland A."/>
            <person name="Larimer J."/>
            <person name="McCowan C."/>
            <person name="Murphy C."/>
            <person name="Pearson M."/>
            <person name="Poon T.W."/>
            <person name="Priest M."/>
            <person name="Roberts A."/>
            <person name="Saif S."/>
            <person name="Shea T."/>
            <person name="Sisk P."/>
            <person name="Sykes S."/>
            <person name="Wortman J."/>
            <person name="Nusbaum C."/>
            <person name="Birren B."/>
        </authorList>
    </citation>
    <scope>NUCLEOTIDE SEQUENCE [LARGE SCALE GENOMIC DNA]</scope>
    <source>
        <strain evidence="6">maculatus3</strain>
    </source>
</reference>
<feature type="compositionally biased region" description="Polar residues" evidence="3">
    <location>
        <begin position="62"/>
        <end position="76"/>
    </location>
</feature>
<dbReference type="InterPro" id="IPR043976">
    <property type="entry name" value="GOLGA_cons_dom"/>
</dbReference>
<dbReference type="PANTHER" id="PTHR10881:SF46">
    <property type="entry name" value="GOLGIN SUBFAMILY A MEMBER 2"/>
    <property type="match status" value="1"/>
</dbReference>
<evidence type="ECO:0000256" key="2">
    <source>
        <dbReference type="SAM" id="Coils"/>
    </source>
</evidence>
<dbReference type="AlphaFoldDB" id="A0A182T234"/>
<organism evidence="5 6">
    <name type="scientific">Anopheles maculatus</name>
    <dbReference type="NCBI Taxonomy" id="74869"/>
    <lineage>
        <taxon>Eukaryota</taxon>
        <taxon>Metazoa</taxon>
        <taxon>Ecdysozoa</taxon>
        <taxon>Arthropoda</taxon>
        <taxon>Hexapoda</taxon>
        <taxon>Insecta</taxon>
        <taxon>Pterygota</taxon>
        <taxon>Neoptera</taxon>
        <taxon>Endopterygota</taxon>
        <taxon>Diptera</taxon>
        <taxon>Nematocera</taxon>
        <taxon>Culicoidea</taxon>
        <taxon>Culicidae</taxon>
        <taxon>Anophelinae</taxon>
        <taxon>Anopheles</taxon>
        <taxon>Anopheles maculatus group</taxon>
    </lineage>
</organism>
<dbReference type="GO" id="GO:0005801">
    <property type="term" value="C:cis-Golgi network"/>
    <property type="evidence" value="ECO:0007669"/>
    <property type="project" value="TreeGrafter"/>
</dbReference>
<feature type="compositionally biased region" description="Low complexity" evidence="3">
    <location>
        <begin position="46"/>
        <end position="57"/>
    </location>
</feature>
<protein>
    <recommendedName>
        <fullName evidence="4">Golgin subfamily A conserved domain-containing protein</fullName>
    </recommendedName>
</protein>
<keyword evidence="6" id="KW-1185">Reference proteome</keyword>
<evidence type="ECO:0000313" key="5">
    <source>
        <dbReference type="EnsemblMetazoa" id="AMAM018076-PA"/>
    </source>
</evidence>
<feature type="region of interest" description="Disordered" evidence="3">
    <location>
        <begin position="489"/>
        <end position="513"/>
    </location>
</feature>
<feature type="coiled-coil region" evidence="2">
    <location>
        <begin position="298"/>
        <end position="381"/>
    </location>
</feature>
<dbReference type="GO" id="GO:0000137">
    <property type="term" value="C:Golgi cis cisterna"/>
    <property type="evidence" value="ECO:0007669"/>
    <property type="project" value="TreeGrafter"/>
</dbReference>
<dbReference type="Pfam" id="PF15070">
    <property type="entry name" value="GOLGA2L5"/>
    <property type="match status" value="1"/>
</dbReference>
<dbReference type="InterPro" id="IPR024858">
    <property type="entry name" value="GOLGA"/>
</dbReference>
<evidence type="ECO:0000313" key="6">
    <source>
        <dbReference type="Proteomes" id="UP000075901"/>
    </source>
</evidence>